<dbReference type="InterPro" id="IPR036812">
    <property type="entry name" value="NAD(P)_OxRdtase_dom_sf"/>
</dbReference>
<name>A0A1G4JK65_9SACH</name>
<dbReference type="SUPFAM" id="SSF51430">
    <property type="entry name" value="NAD(P)-linked oxidoreductase"/>
    <property type="match status" value="1"/>
</dbReference>
<dbReference type="AlphaFoldDB" id="A0A1G4JK65"/>
<evidence type="ECO:0000259" key="2">
    <source>
        <dbReference type="Pfam" id="PF00248"/>
    </source>
</evidence>
<dbReference type="InterPro" id="IPR023210">
    <property type="entry name" value="NADP_OxRdtase_dom"/>
</dbReference>
<feature type="domain" description="NADP-dependent oxidoreductase" evidence="2">
    <location>
        <begin position="45"/>
        <end position="328"/>
    </location>
</feature>
<gene>
    <name evidence="3" type="ORF">LAME_0E09472G</name>
</gene>
<sequence>MVYKTELELSSHGLEKTHQTNNSLTIHPHKMSVKTVCGAFQLSLLSAPELDKYVETLKKYSVTELDTARIYPGSEECLGNNDLPKSFVIDTKALGFTPNSLRRDSIIESIDESFRLLKVDSVDIFYLHCPDPASPLEETLDTIGYLYKQGKFKRFGISNYSPEDVQKIYDYCKAKGHVLPSVFQGNYNAFARRVEQTLFPLLKELNVSFYAYSPIAGGFLAKTPQQVTEGVGRFKQNGPVGDLYNGLYNRPSLMKGLEKWNKIAEKAGITNAALAYRWVAHNSPLKAESGDAIILGARSAESMAQNLEAIKQGALDPQIAKEIDEIWETIKDDAPLDNYDYYTPK</sequence>
<reference evidence="4" key="1">
    <citation type="submission" date="2016-03" db="EMBL/GenBank/DDBJ databases">
        <authorList>
            <person name="Devillers Hugo."/>
        </authorList>
    </citation>
    <scope>NUCLEOTIDE SEQUENCE [LARGE SCALE GENOMIC DNA]</scope>
</reference>
<dbReference type="Pfam" id="PF00248">
    <property type="entry name" value="Aldo_ket_red"/>
    <property type="match status" value="1"/>
</dbReference>
<dbReference type="PANTHER" id="PTHR43364:SF4">
    <property type="entry name" value="NAD(P)-LINKED OXIDOREDUCTASE SUPERFAMILY PROTEIN"/>
    <property type="match status" value="1"/>
</dbReference>
<dbReference type="GO" id="GO:0016491">
    <property type="term" value="F:oxidoreductase activity"/>
    <property type="evidence" value="ECO:0007669"/>
    <property type="project" value="UniProtKB-KW"/>
</dbReference>
<keyword evidence="1" id="KW-0560">Oxidoreductase</keyword>
<dbReference type="PANTHER" id="PTHR43364">
    <property type="entry name" value="NADH-SPECIFIC METHYLGLYOXAL REDUCTASE-RELATED"/>
    <property type="match status" value="1"/>
</dbReference>
<dbReference type="OrthoDB" id="4030786at2759"/>
<evidence type="ECO:0000313" key="4">
    <source>
        <dbReference type="Proteomes" id="UP000191144"/>
    </source>
</evidence>
<dbReference type="Gene3D" id="3.20.20.100">
    <property type="entry name" value="NADP-dependent oxidoreductase domain"/>
    <property type="match status" value="1"/>
</dbReference>
<evidence type="ECO:0000256" key="1">
    <source>
        <dbReference type="ARBA" id="ARBA00023002"/>
    </source>
</evidence>
<organism evidence="3 4">
    <name type="scientific">Lachancea meyersii CBS 8951</name>
    <dbReference type="NCBI Taxonomy" id="1266667"/>
    <lineage>
        <taxon>Eukaryota</taxon>
        <taxon>Fungi</taxon>
        <taxon>Dikarya</taxon>
        <taxon>Ascomycota</taxon>
        <taxon>Saccharomycotina</taxon>
        <taxon>Saccharomycetes</taxon>
        <taxon>Saccharomycetales</taxon>
        <taxon>Saccharomycetaceae</taxon>
        <taxon>Lachancea</taxon>
    </lineage>
</organism>
<dbReference type="InterPro" id="IPR050523">
    <property type="entry name" value="AKR_Detox_Biosynth"/>
</dbReference>
<dbReference type="CDD" id="cd19075">
    <property type="entry name" value="AKR_AKR7A1-5"/>
    <property type="match status" value="1"/>
</dbReference>
<accession>A0A1G4JK65</accession>
<keyword evidence="4" id="KW-1185">Reference proteome</keyword>
<proteinExistence type="predicted"/>
<dbReference type="EMBL" id="LT598481">
    <property type="protein sequence ID" value="SCU90649.1"/>
    <property type="molecule type" value="Genomic_DNA"/>
</dbReference>
<evidence type="ECO:0000313" key="3">
    <source>
        <dbReference type="EMBL" id="SCU90649.1"/>
    </source>
</evidence>
<dbReference type="Proteomes" id="UP000191144">
    <property type="component" value="Chromosome E"/>
</dbReference>
<protein>
    <submittedName>
        <fullName evidence="3">LAME_0E09472g1_1</fullName>
    </submittedName>
</protein>